<proteinExistence type="inferred from homology"/>
<evidence type="ECO:0000259" key="8">
    <source>
        <dbReference type="PROSITE" id="PS50011"/>
    </source>
</evidence>
<dbReference type="OrthoDB" id="440395at2759"/>
<dbReference type="GO" id="GO:0004672">
    <property type="term" value="F:protein kinase activity"/>
    <property type="evidence" value="ECO:0007669"/>
    <property type="project" value="InterPro"/>
</dbReference>
<dbReference type="PANTHER" id="PTHR12378:SF7">
    <property type="entry name" value="DESUMOYLATING ISOPEPTIDASE 1"/>
    <property type="match status" value="1"/>
</dbReference>
<dbReference type="InterPro" id="IPR000719">
    <property type="entry name" value="Prot_kinase_dom"/>
</dbReference>
<dbReference type="Gene3D" id="3.30.200.20">
    <property type="entry name" value="Phosphorylase Kinase, domain 1"/>
    <property type="match status" value="1"/>
</dbReference>
<dbReference type="PROSITE" id="PS51858">
    <property type="entry name" value="PPPDE"/>
    <property type="match status" value="1"/>
</dbReference>
<keyword evidence="4" id="KW-0378">Hydrolase</keyword>
<dbReference type="EMBL" id="LSRX01000024">
    <property type="protein sequence ID" value="OLQ13757.1"/>
    <property type="molecule type" value="Genomic_DNA"/>
</dbReference>
<dbReference type="PROSITE" id="PS00108">
    <property type="entry name" value="PROTEIN_KINASE_ST"/>
    <property type="match status" value="1"/>
</dbReference>
<evidence type="ECO:0000256" key="6">
    <source>
        <dbReference type="PROSITE-ProRule" id="PRU10141"/>
    </source>
</evidence>
<keyword evidence="3 6" id="KW-0547">Nucleotide-binding</keyword>
<dbReference type="InterPro" id="IPR011009">
    <property type="entry name" value="Kinase-like_dom_sf"/>
</dbReference>
<dbReference type="SUPFAM" id="SSF56112">
    <property type="entry name" value="Protein kinase-like (PK-like)"/>
    <property type="match status" value="1"/>
</dbReference>
<gene>
    <name evidence="10" type="primary">DESI1</name>
    <name evidence="10" type="ORF">AK812_SmicGene2192</name>
</gene>
<dbReference type="SMART" id="SM00220">
    <property type="entry name" value="S_TKc"/>
    <property type="match status" value="1"/>
</dbReference>
<comment type="similarity">
    <text evidence="1">Belongs to the DeSI family.</text>
</comment>
<dbReference type="GO" id="GO:0008233">
    <property type="term" value="F:peptidase activity"/>
    <property type="evidence" value="ECO:0007669"/>
    <property type="project" value="UniProtKB-KW"/>
</dbReference>
<evidence type="ECO:0000256" key="4">
    <source>
        <dbReference type="ARBA" id="ARBA00022801"/>
    </source>
</evidence>
<dbReference type="SMART" id="SM01179">
    <property type="entry name" value="DUF862"/>
    <property type="match status" value="1"/>
</dbReference>
<evidence type="ECO:0000256" key="7">
    <source>
        <dbReference type="SAM" id="MobiDB-lite"/>
    </source>
</evidence>
<evidence type="ECO:0000313" key="11">
    <source>
        <dbReference type="Proteomes" id="UP000186817"/>
    </source>
</evidence>
<feature type="region of interest" description="Disordered" evidence="7">
    <location>
        <begin position="1516"/>
        <end position="1538"/>
    </location>
</feature>
<protein>
    <submittedName>
        <fullName evidence="10">Desumoylating isopeptidase 1</fullName>
    </submittedName>
</protein>
<feature type="domain" description="Protein kinase" evidence="8">
    <location>
        <begin position="751"/>
        <end position="1041"/>
    </location>
</feature>
<evidence type="ECO:0000256" key="5">
    <source>
        <dbReference type="ARBA" id="ARBA00022840"/>
    </source>
</evidence>
<dbReference type="InterPro" id="IPR018247">
    <property type="entry name" value="EF_Hand_1_Ca_BS"/>
</dbReference>
<reference evidence="10 11" key="1">
    <citation type="submission" date="2016-02" db="EMBL/GenBank/DDBJ databases">
        <title>Genome analysis of coral dinoflagellate symbionts highlights evolutionary adaptations to a symbiotic lifestyle.</title>
        <authorList>
            <person name="Aranda M."/>
            <person name="Li Y."/>
            <person name="Liew Y.J."/>
            <person name="Baumgarten S."/>
            <person name="Simakov O."/>
            <person name="Wilson M."/>
            <person name="Piel J."/>
            <person name="Ashoor H."/>
            <person name="Bougouffa S."/>
            <person name="Bajic V.B."/>
            <person name="Ryu T."/>
            <person name="Ravasi T."/>
            <person name="Bayer T."/>
            <person name="Micklem G."/>
            <person name="Kim H."/>
            <person name="Bhak J."/>
            <person name="Lajeunesse T.C."/>
            <person name="Voolstra C.R."/>
        </authorList>
    </citation>
    <scope>NUCLEOTIDE SEQUENCE [LARGE SCALE GENOMIC DNA]</scope>
    <source>
        <strain evidence="10 11">CCMP2467</strain>
    </source>
</reference>
<evidence type="ECO:0000256" key="3">
    <source>
        <dbReference type="ARBA" id="ARBA00022741"/>
    </source>
</evidence>
<feature type="region of interest" description="Disordered" evidence="7">
    <location>
        <begin position="707"/>
        <end position="727"/>
    </location>
</feature>
<dbReference type="Pfam" id="PF00069">
    <property type="entry name" value="Pkinase"/>
    <property type="match status" value="1"/>
</dbReference>
<dbReference type="Proteomes" id="UP000186817">
    <property type="component" value="Unassembled WGS sequence"/>
</dbReference>
<dbReference type="GO" id="GO:0006508">
    <property type="term" value="P:proteolysis"/>
    <property type="evidence" value="ECO:0007669"/>
    <property type="project" value="UniProtKB-KW"/>
</dbReference>
<accession>A0A1Q9F274</accession>
<sequence length="1549" mass="172783">MLEELRTRESTVQYFSSFAHWSYMTTAREHVSRLSDLAGLERLGVDLSLVDPDGSADNKEAAVVWQDTVCRRLAKLTHCLLRFRCGSQLNSTNGWGSTAGLLHESGAARVSSLQFLEEVDKTVRTVAAEGSLEARKLLEGHPATGPVFALALAELRAGSFVEVPPETFAWLSHAWGGLLNSKLVEDGNKVQREAEQRNGTSKTVGRLEGWHGLSKRKLLASYGRQEDWFVRKKRAARRDSSRSSTATVVEVEVVEQEAAEEDLLAGVSKSRTWSSPTPDSEQDKLAAFSVLAKVVRDKLDWSFVETAWWASLAPEGHGVLFAGLDPCYVVRSYGRAALVWPAVLEPLGDGHERLVLKADASSLCWLHLQDENVTVLELVATSPQRARSLGERRPVGVSFKVEAKRTLLEHHEQHGFAGVPEWALRRLATYKGWTFEAEETGIEEDDRLAIACMLSLDASLTREEVVGRLLSRQEAATWSEGAGVDLEEVVRDTMLAADQDQALQQLAKRRATQQSAADVRKRGLKTCDYVFKTFAGRPEFKAAQAARKNKEKREAKAAKDLAAAVKRCYADCNENVDRAVQATMPRHVKVYRDDKNGRWKISYSARWAHASRSISWTMVGSKAAGSEVIRQAWKWVATFEGLDITAEAGRGTLDFTVLMAESLESSEPQVHMQGIKLEISSWNHKKHKDVRQRFFAEAQKAYEANRKKATAYRKGQQAAPDEELENDRILQEDEDQRANRQGVVLDVWKWTLGMEQIGAGAYGMVFRTSFLGQPLALKVGKGRSLQDPMRQAAVGGVDVAEEFDVLTSVGQHPNVVRAFGVLTSSLGRPALVLELAAESLHAAACRLKAEAGWIVGRKSLVPLFQQFLVGLSYVHGRSFLHLDVKPSNILVFGDSRAAVADFGLARAMVEETCGVIGNRAYTEAFRCPECLMADDRKVWTVLCESAQVRLTCSADVWAAAVSFFDIFSPKDTVLWRMAPKSFARDTEEGTAAAIRSMAVRVCEKDMPYDDTTKKILERSLVPARQRLSLTAFLDLTQKKAFRWTAAARYFDEQLLQQQTAPDLSKCWLTTLKAQHEDTNVVTERDEEFVRIRVRQTMREVDPQGLGKIGIDVWCNHMLLTRSSPAAMRAMLHVNRLMESALQMCPSILVALQHSFEVAEGYWPECMRPLSSSSWMLEDPEGVASEGFDREQPLPSPKLFEVAPEVTPEVRSTIEIPEEAGEKKRLPLEEVLGVFARKLWPFRPKCEAAKRRSDFVYSSPVHFVQETLTAMDLDGSRRVSSADFLALCLGRQEWPVALHLYDLSRGVASMLGPLLLNQEIEGVWHTGIVVYGKEYYFGGDIFYDTPANTGFGTPRLVIPLGSTLRQRDELHAFIVDELKPIFNREAYDAARNNCNHFTDRVSMYLVGRHIPEDVLDQPQLIMDTSLGRALRPAVNRLLGRRFEPRSSAATITAADGYAGAKDPAVPGRGASDDALLGQQRESMHRRLCAKWDAEQANCDLLVEDFLRHIRGDMDLGTELAEQPSNQKRLTSEKRPKAPASLVIFNAEPRN</sequence>
<keyword evidence="2" id="KW-0645">Protease</keyword>
<evidence type="ECO:0000256" key="1">
    <source>
        <dbReference type="ARBA" id="ARBA00008140"/>
    </source>
</evidence>
<dbReference type="PROSITE" id="PS00107">
    <property type="entry name" value="PROTEIN_KINASE_ATP"/>
    <property type="match status" value="1"/>
</dbReference>
<dbReference type="InterPro" id="IPR042266">
    <property type="entry name" value="PPPDE_sf"/>
</dbReference>
<evidence type="ECO:0000259" key="9">
    <source>
        <dbReference type="PROSITE" id="PS51858"/>
    </source>
</evidence>
<feature type="domain" description="PPPDE" evidence="9">
    <location>
        <begin position="1293"/>
        <end position="1434"/>
    </location>
</feature>
<dbReference type="InterPro" id="IPR008271">
    <property type="entry name" value="Ser/Thr_kinase_AS"/>
</dbReference>
<keyword evidence="11" id="KW-1185">Reference proteome</keyword>
<dbReference type="InterPro" id="IPR017441">
    <property type="entry name" value="Protein_kinase_ATP_BS"/>
</dbReference>
<dbReference type="InterPro" id="IPR008580">
    <property type="entry name" value="PPPDE_dom"/>
</dbReference>
<dbReference type="GO" id="GO:0005524">
    <property type="term" value="F:ATP binding"/>
    <property type="evidence" value="ECO:0007669"/>
    <property type="project" value="UniProtKB-UniRule"/>
</dbReference>
<feature type="binding site" evidence="6">
    <location>
        <position position="778"/>
    </location>
    <ligand>
        <name>ATP</name>
        <dbReference type="ChEBI" id="CHEBI:30616"/>
    </ligand>
</feature>
<keyword evidence="5 6" id="KW-0067">ATP-binding</keyword>
<dbReference type="Gene3D" id="1.10.510.10">
    <property type="entry name" value="Transferase(Phosphotransferase) domain 1"/>
    <property type="match status" value="1"/>
</dbReference>
<dbReference type="GO" id="GO:0070646">
    <property type="term" value="P:protein modification by small protein removal"/>
    <property type="evidence" value="ECO:0007669"/>
    <property type="project" value="TreeGrafter"/>
</dbReference>
<dbReference type="Gene3D" id="3.90.1720.30">
    <property type="entry name" value="PPPDE domains"/>
    <property type="match status" value="1"/>
</dbReference>
<dbReference type="PANTHER" id="PTHR12378">
    <property type="entry name" value="DESUMOYLATING ISOPEPTIDASE"/>
    <property type="match status" value="1"/>
</dbReference>
<comment type="caution">
    <text evidence="10">The sequence shown here is derived from an EMBL/GenBank/DDBJ whole genome shotgun (WGS) entry which is preliminary data.</text>
</comment>
<evidence type="ECO:0000313" key="10">
    <source>
        <dbReference type="EMBL" id="OLQ13757.1"/>
    </source>
</evidence>
<evidence type="ECO:0000256" key="2">
    <source>
        <dbReference type="ARBA" id="ARBA00022670"/>
    </source>
</evidence>
<dbReference type="PROSITE" id="PS50011">
    <property type="entry name" value="PROTEIN_KINASE_DOM"/>
    <property type="match status" value="1"/>
</dbReference>
<dbReference type="PROSITE" id="PS00018">
    <property type="entry name" value="EF_HAND_1"/>
    <property type="match status" value="1"/>
</dbReference>
<organism evidence="10 11">
    <name type="scientific">Symbiodinium microadriaticum</name>
    <name type="common">Dinoflagellate</name>
    <name type="synonym">Zooxanthella microadriatica</name>
    <dbReference type="NCBI Taxonomy" id="2951"/>
    <lineage>
        <taxon>Eukaryota</taxon>
        <taxon>Sar</taxon>
        <taxon>Alveolata</taxon>
        <taxon>Dinophyceae</taxon>
        <taxon>Suessiales</taxon>
        <taxon>Symbiodiniaceae</taxon>
        <taxon>Symbiodinium</taxon>
    </lineage>
</organism>
<dbReference type="Pfam" id="PF05903">
    <property type="entry name" value="Peptidase_C97"/>
    <property type="match status" value="1"/>
</dbReference>
<name>A0A1Q9F274_SYMMI</name>